<keyword evidence="3" id="KW-1185">Reference proteome</keyword>
<gene>
    <name evidence="2" type="ORF">JW613_09070</name>
</gene>
<evidence type="ECO:0000256" key="1">
    <source>
        <dbReference type="SAM" id="MobiDB-lite"/>
    </source>
</evidence>
<feature type="region of interest" description="Disordered" evidence="1">
    <location>
        <begin position="95"/>
        <end position="124"/>
    </location>
</feature>
<evidence type="ECO:0000313" key="3">
    <source>
        <dbReference type="Proteomes" id="UP000721954"/>
    </source>
</evidence>
<dbReference type="Proteomes" id="UP000721954">
    <property type="component" value="Unassembled WGS sequence"/>
</dbReference>
<proteinExistence type="predicted"/>
<dbReference type="EMBL" id="JAFFZM010000004">
    <property type="protein sequence ID" value="MBO8198456.1"/>
    <property type="molecule type" value="Genomic_DNA"/>
</dbReference>
<evidence type="ECO:0008006" key="4">
    <source>
        <dbReference type="Google" id="ProtNLM"/>
    </source>
</evidence>
<organism evidence="2 3">
    <name type="scientific">Streptomyces smyrnaeus</name>
    <dbReference type="NCBI Taxonomy" id="1387713"/>
    <lineage>
        <taxon>Bacteria</taxon>
        <taxon>Bacillati</taxon>
        <taxon>Actinomycetota</taxon>
        <taxon>Actinomycetes</taxon>
        <taxon>Kitasatosporales</taxon>
        <taxon>Streptomycetaceae</taxon>
        <taxon>Streptomyces</taxon>
    </lineage>
</organism>
<comment type="caution">
    <text evidence="2">The sequence shown here is derived from an EMBL/GenBank/DDBJ whole genome shotgun (WGS) entry which is preliminary data.</text>
</comment>
<name>A0ABS3XTN3_9ACTN</name>
<dbReference type="GeneID" id="96258756"/>
<protein>
    <recommendedName>
        <fullName evidence="4">WXG100 family type VII secretion target</fullName>
    </recommendedName>
</protein>
<evidence type="ECO:0000313" key="2">
    <source>
        <dbReference type="EMBL" id="MBO8198456.1"/>
    </source>
</evidence>
<reference evidence="2 3" key="1">
    <citation type="submission" date="2021-02" db="EMBL/GenBank/DDBJ databases">
        <title>Streptomyces spirodelae sp. nov., isolated from duckweed.</title>
        <authorList>
            <person name="Saimee Y."/>
            <person name="Duangmal K."/>
        </authorList>
    </citation>
    <scope>NUCLEOTIDE SEQUENCE [LARGE SCALE GENOMIC DNA]</scope>
    <source>
        <strain evidence="2 3">DSM 42105</strain>
    </source>
</reference>
<accession>A0ABS3XTN3</accession>
<sequence>MVERTPDLGLQRQPTLTQGERLDEAARALDGMGKSVGGAEPWAQLPSWVLNPFGGAAFGEYGGQQAFTSFAQAWHKEIEILAGALREIHRRIGDGVTLSGNTDHDVRSKLDSLSALSEPEEKER</sequence>
<dbReference type="RefSeq" id="WP_209210184.1">
    <property type="nucleotide sequence ID" value="NZ_JAFFZM010000004.1"/>
</dbReference>